<comment type="caution">
    <text evidence="1">The sequence shown here is derived from an EMBL/GenBank/DDBJ whole genome shotgun (WGS) entry which is preliminary data.</text>
</comment>
<protein>
    <recommendedName>
        <fullName evidence="3">RNA-directed DNA polymerase, eukaryota, Reverse transcriptase zinc-binding domain protein</fullName>
    </recommendedName>
</protein>
<evidence type="ECO:0008006" key="3">
    <source>
        <dbReference type="Google" id="ProtNLM"/>
    </source>
</evidence>
<reference evidence="1 2" key="1">
    <citation type="journal article" date="2018" name="Mol. Plant">
        <title>The genome of Artemisia annua provides insight into the evolution of Asteraceae family and artemisinin biosynthesis.</title>
        <authorList>
            <person name="Shen Q."/>
            <person name="Zhang L."/>
            <person name="Liao Z."/>
            <person name="Wang S."/>
            <person name="Yan T."/>
            <person name="Shi P."/>
            <person name="Liu M."/>
            <person name="Fu X."/>
            <person name="Pan Q."/>
            <person name="Wang Y."/>
            <person name="Lv Z."/>
            <person name="Lu X."/>
            <person name="Zhang F."/>
            <person name="Jiang W."/>
            <person name="Ma Y."/>
            <person name="Chen M."/>
            <person name="Hao X."/>
            <person name="Li L."/>
            <person name="Tang Y."/>
            <person name="Lv G."/>
            <person name="Zhou Y."/>
            <person name="Sun X."/>
            <person name="Brodelius P.E."/>
            <person name="Rose J.K.C."/>
            <person name="Tang K."/>
        </authorList>
    </citation>
    <scope>NUCLEOTIDE SEQUENCE [LARGE SCALE GENOMIC DNA]</scope>
    <source>
        <strain evidence="2">cv. Huhao1</strain>
        <tissue evidence="1">Leaf</tissue>
    </source>
</reference>
<name>A0A2U1PTT3_ARTAN</name>
<evidence type="ECO:0000313" key="1">
    <source>
        <dbReference type="EMBL" id="PWA89135.1"/>
    </source>
</evidence>
<dbReference type="Proteomes" id="UP000245207">
    <property type="component" value="Unassembled WGS sequence"/>
</dbReference>
<gene>
    <name evidence="1" type="ORF">CTI12_AA112580</name>
</gene>
<proteinExistence type="predicted"/>
<sequence>MSSKARKRAWHYATSNKTNLVLLGKWWCRYNDNKTKIRKALIKYHYGRMIQGKPIYNIDAKNNPKLSQVWNGILSLQNPDFMASALGYNMWKWKCGNGDRISFWYDIWASDETLRSLFPNLFHLAANRYG</sequence>
<keyword evidence="2" id="KW-1185">Reference proteome</keyword>
<accession>A0A2U1PTT3</accession>
<dbReference type="AlphaFoldDB" id="A0A2U1PTT3"/>
<organism evidence="1 2">
    <name type="scientific">Artemisia annua</name>
    <name type="common">Sweet wormwood</name>
    <dbReference type="NCBI Taxonomy" id="35608"/>
    <lineage>
        <taxon>Eukaryota</taxon>
        <taxon>Viridiplantae</taxon>
        <taxon>Streptophyta</taxon>
        <taxon>Embryophyta</taxon>
        <taxon>Tracheophyta</taxon>
        <taxon>Spermatophyta</taxon>
        <taxon>Magnoliopsida</taxon>
        <taxon>eudicotyledons</taxon>
        <taxon>Gunneridae</taxon>
        <taxon>Pentapetalae</taxon>
        <taxon>asterids</taxon>
        <taxon>campanulids</taxon>
        <taxon>Asterales</taxon>
        <taxon>Asteraceae</taxon>
        <taxon>Asteroideae</taxon>
        <taxon>Anthemideae</taxon>
        <taxon>Artemisiinae</taxon>
        <taxon>Artemisia</taxon>
    </lineage>
</organism>
<dbReference type="EMBL" id="PKPP01000746">
    <property type="protein sequence ID" value="PWA89135.1"/>
    <property type="molecule type" value="Genomic_DNA"/>
</dbReference>
<evidence type="ECO:0000313" key="2">
    <source>
        <dbReference type="Proteomes" id="UP000245207"/>
    </source>
</evidence>